<evidence type="ECO:0000256" key="2">
    <source>
        <dbReference type="ARBA" id="ARBA00022803"/>
    </source>
</evidence>
<dbReference type="InterPro" id="IPR011990">
    <property type="entry name" value="TPR-like_helical_dom_sf"/>
</dbReference>
<evidence type="ECO:0000256" key="1">
    <source>
        <dbReference type="ARBA" id="ARBA00022737"/>
    </source>
</evidence>
<name>A0ABU5EYT4_9BACT</name>
<dbReference type="SMART" id="SM00028">
    <property type="entry name" value="TPR"/>
    <property type="match status" value="5"/>
</dbReference>
<sequence length="420" mass="46008">MTRIFALTTVAMLTAAAVGQDQNWTDKTVRLRATTRLGTKQAGGILRDGAEVTLGQTLTVKSDDGVYLEFADEAGVLFKYEVELFAGREMPRKGAPVPKVDPAKLWAAGGKVLAKKSANQVQFGDRDEKGRSTFFTLAGISFVVVRDNGDGWVRVRDRYREGWVAKDDLLPKEAAVAHFDALLKAEPQNSWALFMRAASNNENGKHDDAVADYTEYLKLAPNSLAALNNRGTVWINKKEYDKAIEDFTTVLKTDPKYAVAYSNRGHALLNKKDYERAVADCDKAIELDPQFAAAVGYRARALAKLKKYDAATTGFEAAVKLDPSAARLNSLAWHLATCPDEKHRDGKRAVELATKAVALDGAWGFRDTLAAAHAAAGDFGAAVTELQKALEAKAIPADDRKKLEARLELFKAKKPFRDDE</sequence>
<feature type="repeat" description="TPR" evidence="3">
    <location>
        <begin position="224"/>
        <end position="257"/>
    </location>
</feature>
<dbReference type="SUPFAM" id="SSF48452">
    <property type="entry name" value="TPR-like"/>
    <property type="match status" value="1"/>
</dbReference>
<keyword evidence="1" id="KW-0677">Repeat</keyword>
<dbReference type="Pfam" id="PF13432">
    <property type="entry name" value="TPR_16"/>
    <property type="match status" value="1"/>
</dbReference>
<reference evidence="5" key="1">
    <citation type="journal article" date="2023" name="Mar. Drugs">
        <title>Gemmata algarum, a Novel Planctomycete Isolated from an Algal Mat, Displays Antimicrobial Activity.</title>
        <authorList>
            <person name="Kumar G."/>
            <person name="Kallscheuer N."/>
            <person name="Kashif M."/>
            <person name="Ahamad S."/>
            <person name="Jagadeeshwari U."/>
            <person name="Pannikurungottu S."/>
            <person name="Haufschild T."/>
            <person name="Kabuu M."/>
            <person name="Sasikala C."/>
            <person name="Jogler C."/>
            <person name="Ramana C."/>
        </authorList>
    </citation>
    <scope>NUCLEOTIDE SEQUENCE [LARGE SCALE GENOMIC DNA]</scope>
    <source>
        <strain evidence="5">JC673</strain>
    </source>
</reference>
<dbReference type="PANTHER" id="PTHR44858:SF1">
    <property type="entry name" value="UDP-N-ACETYLGLUCOSAMINE--PEPTIDE N-ACETYLGLUCOSAMINYLTRANSFERASE SPINDLY-RELATED"/>
    <property type="match status" value="1"/>
</dbReference>
<dbReference type="RefSeq" id="WP_320686747.1">
    <property type="nucleotide sequence ID" value="NZ_JAXBLV010000175.1"/>
</dbReference>
<feature type="repeat" description="TPR" evidence="3">
    <location>
        <begin position="258"/>
        <end position="291"/>
    </location>
</feature>
<protein>
    <submittedName>
        <fullName evidence="4">Tetratricopeptide repeat protein</fullName>
    </submittedName>
</protein>
<accession>A0ABU5EYT4</accession>
<dbReference type="PROSITE" id="PS50005">
    <property type="entry name" value="TPR"/>
    <property type="match status" value="3"/>
</dbReference>
<dbReference type="InterPro" id="IPR050498">
    <property type="entry name" value="Ycf3"/>
</dbReference>
<dbReference type="PANTHER" id="PTHR44858">
    <property type="entry name" value="TETRATRICOPEPTIDE REPEAT PROTEIN 6"/>
    <property type="match status" value="1"/>
</dbReference>
<keyword evidence="5" id="KW-1185">Reference proteome</keyword>
<dbReference type="Proteomes" id="UP001272242">
    <property type="component" value="Unassembled WGS sequence"/>
</dbReference>
<feature type="repeat" description="TPR" evidence="3">
    <location>
        <begin position="292"/>
        <end position="325"/>
    </location>
</feature>
<evidence type="ECO:0000256" key="3">
    <source>
        <dbReference type="PROSITE-ProRule" id="PRU00339"/>
    </source>
</evidence>
<evidence type="ECO:0000313" key="5">
    <source>
        <dbReference type="Proteomes" id="UP001272242"/>
    </source>
</evidence>
<dbReference type="PROSITE" id="PS50293">
    <property type="entry name" value="TPR_REGION"/>
    <property type="match status" value="1"/>
</dbReference>
<evidence type="ECO:0000313" key="4">
    <source>
        <dbReference type="EMBL" id="MDY3560104.1"/>
    </source>
</evidence>
<organism evidence="4 5">
    <name type="scientific">Gemmata algarum</name>
    <dbReference type="NCBI Taxonomy" id="2975278"/>
    <lineage>
        <taxon>Bacteria</taxon>
        <taxon>Pseudomonadati</taxon>
        <taxon>Planctomycetota</taxon>
        <taxon>Planctomycetia</taxon>
        <taxon>Gemmatales</taxon>
        <taxon>Gemmataceae</taxon>
        <taxon>Gemmata</taxon>
    </lineage>
</organism>
<proteinExistence type="predicted"/>
<dbReference type="Pfam" id="PF00515">
    <property type="entry name" value="TPR_1"/>
    <property type="match status" value="2"/>
</dbReference>
<comment type="caution">
    <text evidence="4">The sequence shown here is derived from an EMBL/GenBank/DDBJ whole genome shotgun (WGS) entry which is preliminary data.</text>
</comment>
<gene>
    <name evidence="4" type="ORF">R5W23_001329</name>
</gene>
<dbReference type="EMBL" id="JAXBLV010000175">
    <property type="protein sequence ID" value="MDY3560104.1"/>
    <property type="molecule type" value="Genomic_DNA"/>
</dbReference>
<dbReference type="Gene3D" id="1.25.40.10">
    <property type="entry name" value="Tetratricopeptide repeat domain"/>
    <property type="match status" value="3"/>
</dbReference>
<keyword evidence="2 3" id="KW-0802">TPR repeat</keyword>
<dbReference type="InterPro" id="IPR019734">
    <property type="entry name" value="TPR_rpt"/>
</dbReference>